<protein>
    <submittedName>
        <fullName evidence="2">Uncharacterized protein</fullName>
    </submittedName>
</protein>
<organism evidence="2 3">
    <name type="scientific">Ideonella margarita</name>
    <dbReference type="NCBI Taxonomy" id="2984191"/>
    <lineage>
        <taxon>Bacteria</taxon>
        <taxon>Pseudomonadati</taxon>
        <taxon>Pseudomonadota</taxon>
        <taxon>Betaproteobacteria</taxon>
        <taxon>Burkholderiales</taxon>
        <taxon>Sphaerotilaceae</taxon>
        <taxon>Ideonella</taxon>
    </lineage>
</organism>
<feature type="transmembrane region" description="Helical" evidence="1">
    <location>
        <begin position="44"/>
        <end position="63"/>
    </location>
</feature>
<accession>A0ABU9C1V4</accession>
<keyword evidence="3" id="KW-1185">Reference proteome</keyword>
<proteinExistence type="predicted"/>
<dbReference type="EMBL" id="JBBUTI010000001">
    <property type="protein sequence ID" value="MEK8044926.1"/>
    <property type="molecule type" value="Genomic_DNA"/>
</dbReference>
<keyword evidence="1" id="KW-0472">Membrane</keyword>
<comment type="caution">
    <text evidence="2">The sequence shown here is derived from an EMBL/GenBank/DDBJ whole genome shotgun (WGS) entry which is preliminary data.</text>
</comment>
<reference evidence="2 3" key="1">
    <citation type="submission" date="2024-04" db="EMBL/GenBank/DDBJ databases">
        <title>Novel species of the genus Ideonella isolated from streams.</title>
        <authorList>
            <person name="Lu H."/>
        </authorList>
    </citation>
    <scope>NUCLEOTIDE SEQUENCE [LARGE SCALE GENOMIC DNA]</scope>
    <source>
        <strain evidence="2 3">LYT19W</strain>
    </source>
</reference>
<name>A0ABU9C1V4_9BURK</name>
<evidence type="ECO:0000313" key="2">
    <source>
        <dbReference type="EMBL" id="MEK8044926.1"/>
    </source>
</evidence>
<dbReference type="RefSeq" id="WP_341397082.1">
    <property type="nucleotide sequence ID" value="NZ_JBBUTI010000001.1"/>
</dbReference>
<feature type="transmembrane region" description="Helical" evidence="1">
    <location>
        <begin position="69"/>
        <end position="85"/>
    </location>
</feature>
<keyword evidence="1" id="KW-0812">Transmembrane</keyword>
<feature type="transmembrane region" description="Helical" evidence="1">
    <location>
        <begin position="6"/>
        <end position="32"/>
    </location>
</feature>
<evidence type="ECO:0000313" key="3">
    <source>
        <dbReference type="Proteomes" id="UP001379945"/>
    </source>
</evidence>
<gene>
    <name evidence="2" type="ORF">AACH00_01045</name>
</gene>
<dbReference type="Proteomes" id="UP001379945">
    <property type="component" value="Unassembled WGS sequence"/>
</dbReference>
<keyword evidence="1" id="KW-1133">Transmembrane helix</keyword>
<sequence>MGPLDVLWHLLNFFAPAVGVAVLAASLSKLVWRRGLRAVPWRTLVVWASVAGAVVLVAGLVLFGRDGRMLTYLALVGATALALWWKGLRHL</sequence>
<evidence type="ECO:0000256" key="1">
    <source>
        <dbReference type="SAM" id="Phobius"/>
    </source>
</evidence>